<dbReference type="GO" id="GO:0000977">
    <property type="term" value="F:RNA polymerase II transcription regulatory region sequence-specific DNA binding"/>
    <property type="evidence" value="ECO:0007669"/>
    <property type="project" value="TreeGrafter"/>
</dbReference>
<keyword evidence="14" id="KW-1185">Reference proteome</keyword>
<dbReference type="PROSITE" id="PS00028">
    <property type="entry name" value="ZINC_FINGER_C2H2_1"/>
    <property type="match status" value="5"/>
</dbReference>
<dbReference type="FunFam" id="3.30.160.60:FF:001311">
    <property type="entry name" value="Zinc finger protein 668"/>
    <property type="match status" value="1"/>
</dbReference>
<dbReference type="PROSITE" id="PS50157">
    <property type="entry name" value="ZINC_FINGER_C2H2_2"/>
    <property type="match status" value="5"/>
</dbReference>
<dbReference type="GO" id="GO:0008270">
    <property type="term" value="F:zinc ion binding"/>
    <property type="evidence" value="ECO:0007669"/>
    <property type="project" value="UniProtKB-KW"/>
</dbReference>
<evidence type="ECO:0000313" key="13">
    <source>
        <dbReference type="Ensembl" id="ENSLLEP00000018491.1"/>
    </source>
</evidence>
<keyword evidence="4" id="KW-0677">Repeat</keyword>
<feature type="region of interest" description="Disordered" evidence="11">
    <location>
        <begin position="1"/>
        <end position="26"/>
    </location>
</feature>
<feature type="region of interest" description="Disordered" evidence="11">
    <location>
        <begin position="55"/>
        <end position="85"/>
    </location>
</feature>
<dbReference type="Proteomes" id="UP000694569">
    <property type="component" value="Unplaced"/>
</dbReference>
<feature type="compositionally biased region" description="Low complexity" evidence="11">
    <location>
        <begin position="8"/>
        <end position="20"/>
    </location>
</feature>
<dbReference type="AlphaFoldDB" id="A0A8C5MRA9"/>
<dbReference type="Gene3D" id="3.30.160.60">
    <property type="entry name" value="Classic Zinc Finger"/>
    <property type="match status" value="5"/>
</dbReference>
<evidence type="ECO:0000256" key="2">
    <source>
        <dbReference type="ARBA" id="ARBA00006991"/>
    </source>
</evidence>
<dbReference type="GO" id="GO:0000981">
    <property type="term" value="F:DNA-binding transcription factor activity, RNA polymerase II-specific"/>
    <property type="evidence" value="ECO:0007669"/>
    <property type="project" value="TreeGrafter"/>
</dbReference>
<sequence length="255" mass="27994">TPEAWLTSKMSSFSGSGSQSDNKGVKEKHCWKGQTLPSPVVLLLIYVAIWEGEGSKGPPSSFRFSPAGEPHTAEKPVSSSKREKPLSCPECGKCFSHASALITHKRTHPGASPHMCTECGKSFPYKGLLVVHQRSHTGEKPFFCSECGKRFCRLSSLVKHQRNHTGEKPIVCSECGKCFTNSSALMTHKRSHTAVKPHSCSECGKSFGSRFTLISHQKSHEFLMFRSKMPGCCFPLAAMLCLELYMLLLKSSVPG</sequence>
<evidence type="ECO:0000256" key="11">
    <source>
        <dbReference type="SAM" id="MobiDB-lite"/>
    </source>
</evidence>
<dbReference type="FunFam" id="3.30.160.60:FF:000056">
    <property type="entry name" value="Zinc finger and SCAN domain-containing 20"/>
    <property type="match status" value="1"/>
</dbReference>
<dbReference type="SUPFAM" id="SSF57667">
    <property type="entry name" value="beta-beta-alpha zinc fingers"/>
    <property type="match status" value="3"/>
</dbReference>
<dbReference type="InterPro" id="IPR036236">
    <property type="entry name" value="Znf_C2H2_sf"/>
</dbReference>
<dbReference type="OrthoDB" id="10027876at2759"/>
<dbReference type="FunFam" id="3.30.160.60:FF:002343">
    <property type="entry name" value="Zinc finger protein 33A"/>
    <property type="match status" value="1"/>
</dbReference>
<feature type="domain" description="C2H2-type" evidence="12">
    <location>
        <begin position="198"/>
        <end position="220"/>
    </location>
</feature>
<feature type="domain" description="C2H2-type" evidence="12">
    <location>
        <begin position="142"/>
        <end position="169"/>
    </location>
</feature>
<dbReference type="SMART" id="SM00355">
    <property type="entry name" value="ZnF_C2H2"/>
    <property type="match status" value="5"/>
</dbReference>
<keyword evidence="7" id="KW-0805">Transcription regulation</keyword>
<evidence type="ECO:0000256" key="8">
    <source>
        <dbReference type="ARBA" id="ARBA00023163"/>
    </source>
</evidence>
<reference evidence="13" key="1">
    <citation type="submission" date="2025-08" db="UniProtKB">
        <authorList>
            <consortium name="Ensembl"/>
        </authorList>
    </citation>
    <scope>IDENTIFICATION</scope>
</reference>
<evidence type="ECO:0000256" key="5">
    <source>
        <dbReference type="ARBA" id="ARBA00022771"/>
    </source>
</evidence>
<dbReference type="FunFam" id="3.30.160.60:FF:002061">
    <property type="entry name" value="Uncharacterized protein"/>
    <property type="match status" value="1"/>
</dbReference>
<dbReference type="PANTHER" id="PTHR24409">
    <property type="entry name" value="ZINC FINGER PROTEIN 142"/>
    <property type="match status" value="1"/>
</dbReference>
<dbReference type="Ensembl" id="ENSLLET00000019218.1">
    <property type="protein sequence ID" value="ENSLLEP00000018491.1"/>
    <property type="gene ID" value="ENSLLEG00000011760.1"/>
</dbReference>
<evidence type="ECO:0000256" key="4">
    <source>
        <dbReference type="ARBA" id="ARBA00022737"/>
    </source>
</evidence>
<keyword evidence="6" id="KW-0862">Zinc</keyword>
<name>A0A8C5MRA9_9ANUR</name>
<organism evidence="13 14">
    <name type="scientific">Leptobrachium leishanense</name>
    <name type="common">Leishan spiny toad</name>
    <dbReference type="NCBI Taxonomy" id="445787"/>
    <lineage>
        <taxon>Eukaryota</taxon>
        <taxon>Metazoa</taxon>
        <taxon>Chordata</taxon>
        <taxon>Craniata</taxon>
        <taxon>Vertebrata</taxon>
        <taxon>Euteleostomi</taxon>
        <taxon>Amphibia</taxon>
        <taxon>Batrachia</taxon>
        <taxon>Anura</taxon>
        <taxon>Pelobatoidea</taxon>
        <taxon>Megophryidae</taxon>
        <taxon>Leptobrachium</taxon>
    </lineage>
</organism>
<feature type="domain" description="C2H2-type" evidence="12">
    <location>
        <begin position="114"/>
        <end position="141"/>
    </location>
</feature>
<reference evidence="13" key="2">
    <citation type="submission" date="2025-09" db="UniProtKB">
        <authorList>
            <consortium name="Ensembl"/>
        </authorList>
    </citation>
    <scope>IDENTIFICATION</scope>
</reference>
<dbReference type="FunFam" id="3.30.160.60:FF:000135">
    <property type="entry name" value="Zinc finger protein 358"/>
    <property type="match status" value="1"/>
</dbReference>
<evidence type="ECO:0000313" key="14">
    <source>
        <dbReference type="Proteomes" id="UP000694569"/>
    </source>
</evidence>
<proteinExistence type="inferred from homology"/>
<feature type="domain" description="C2H2-type" evidence="12">
    <location>
        <begin position="86"/>
        <end position="113"/>
    </location>
</feature>
<keyword evidence="9" id="KW-0539">Nucleus</keyword>
<dbReference type="GeneTree" id="ENSGT01150000286958"/>
<evidence type="ECO:0000256" key="6">
    <source>
        <dbReference type="ARBA" id="ARBA00022833"/>
    </source>
</evidence>
<evidence type="ECO:0000256" key="9">
    <source>
        <dbReference type="ARBA" id="ARBA00023242"/>
    </source>
</evidence>
<evidence type="ECO:0000259" key="12">
    <source>
        <dbReference type="PROSITE" id="PS50157"/>
    </source>
</evidence>
<protein>
    <recommendedName>
        <fullName evidence="12">C2H2-type domain-containing protein</fullName>
    </recommendedName>
</protein>
<keyword evidence="8" id="KW-0804">Transcription</keyword>
<evidence type="ECO:0000256" key="1">
    <source>
        <dbReference type="ARBA" id="ARBA00004123"/>
    </source>
</evidence>
<comment type="subcellular location">
    <subcellularLocation>
        <location evidence="1">Nucleus</location>
    </subcellularLocation>
</comment>
<accession>A0A8C5MRA9</accession>
<feature type="domain" description="C2H2-type" evidence="12">
    <location>
        <begin position="170"/>
        <end position="197"/>
    </location>
</feature>
<dbReference type="Pfam" id="PF00096">
    <property type="entry name" value="zf-C2H2"/>
    <property type="match status" value="5"/>
</dbReference>
<evidence type="ECO:0000256" key="10">
    <source>
        <dbReference type="PROSITE-ProRule" id="PRU00042"/>
    </source>
</evidence>
<dbReference type="InterPro" id="IPR013087">
    <property type="entry name" value="Znf_C2H2_type"/>
</dbReference>
<dbReference type="GO" id="GO:0005634">
    <property type="term" value="C:nucleus"/>
    <property type="evidence" value="ECO:0007669"/>
    <property type="project" value="UniProtKB-SubCell"/>
</dbReference>
<comment type="similarity">
    <text evidence="2">Belongs to the krueppel C2H2-type zinc-finger protein family.</text>
</comment>
<evidence type="ECO:0000256" key="3">
    <source>
        <dbReference type="ARBA" id="ARBA00022723"/>
    </source>
</evidence>
<evidence type="ECO:0000256" key="7">
    <source>
        <dbReference type="ARBA" id="ARBA00023015"/>
    </source>
</evidence>
<keyword evidence="5 10" id="KW-0863">Zinc-finger</keyword>
<keyword evidence="3" id="KW-0479">Metal-binding</keyword>
<dbReference type="PANTHER" id="PTHR24409:SF331">
    <property type="entry name" value="ZINC FINGER PROTEIN 322A"/>
    <property type="match status" value="1"/>
</dbReference>